<evidence type="ECO:0000256" key="6">
    <source>
        <dbReference type="SAM" id="Phobius"/>
    </source>
</evidence>
<feature type="compositionally biased region" description="Basic and acidic residues" evidence="5">
    <location>
        <begin position="611"/>
        <end position="630"/>
    </location>
</feature>
<keyword evidence="6" id="KW-1133">Transmembrane helix</keyword>
<dbReference type="Pfam" id="PF00400">
    <property type="entry name" value="WD40"/>
    <property type="match status" value="2"/>
</dbReference>
<dbReference type="OrthoDB" id="2529242at2759"/>
<dbReference type="PROSITE" id="PS50082">
    <property type="entry name" value="WD_REPEATS_2"/>
    <property type="match status" value="3"/>
</dbReference>
<dbReference type="EMBL" id="SFCI01000085">
    <property type="protein sequence ID" value="TFY82700.1"/>
    <property type="molecule type" value="Genomic_DNA"/>
</dbReference>
<feature type="transmembrane region" description="Helical" evidence="6">
    <location>
        <begin position="311"/>
        <end position="334"/>
    </location>
</feature>
<dbReference type="SUPFAM" id="SSF50978">
    <property type="entry name" value="WD40 repeat-like"/>
    <property type="match status" value="1"/>
</dbReference>
<dbReference type="InterPro" id="IPR040132">
    <property type="entry name" value="Tex1/THOC3"/>
</dbReference>
<gene>
    <name evidence="7" type="ORF">EWM64_g1313</name>
</gene>
<feature type="repeat" description="WD" evidence="4">
    <location>
        <begin position="1"/>
        <end position="35"/>
    </location>
</feature>
<dbReference type="InterPro" id="IPR001680">
    <property type="entry name" value="WD40_rpt"/>
</dbReference>
<keyword evidence="6" id="KW-0812">Transmembrane</keyword>
<organism evidence="7 8">
    <name type="scientific">Hericium alpestre</name>
    <dbReference type="NCBI Taxonomy" id="135208"/>
    <lineage>
        <taxon>Eukaryota</taxon>
        <taxon>Fungi</taxon>
        <taxon>Dikarya</taxon>
        <taxon>Basidiomycota</taxon>
        <taxon>Agaricomycotina</taxon>
        <taxon>Agaricomycetes</taxon>
        <taxon>Russulales</taxon>
        <taxon>Hericiaceae</taxon>
        <taxon>Hericium</taxon>
    </lineage>
</organism>
<feature type="region of interest" description="Disordered" evidence="5">
    <location>
        <begin position="1180"/>
        <end position="1215"/>
    </location>
</feature>
<evidence type="ECO:0000313" key="7">
    <source>
        <dbReference type="EMBL" id="TFY82700.1"/>
    </source>
</evidence>
<feature type="region of interest" description="Disordered" evidence="5">
    <location>
        <begin position="953"/>
        <end position="997"/>
    </location>
</feature>
<keyword evidence="1 4" id="KW-0853">WD repeat</keyword>
<dbReference type="SMART" id="SM00320">
    <property type="entry name" value="WD40"/>
    <property type="match status" value="3"/>
</dbReference>
<evidence type="ECO:0000256" key="2">
    <source>
        <dbReference type="ARBA" id="ARBA00022737"/>
    </source>
</evidence>
<dbReference type="InterPro" id="IPR015943">
    <property type="entry name" value="WD40/YVTN_repeat-like_dom_sf"/>
</dbReference>
<protein>
    <recommendedName>
        <fullName evidence="9">WD40 repeat-like protein</fullName>
    </recommendedName>
</protein>
<feature type="transmembrane region" description="Helical" evidence="6">
    <location>
        <begin position="474"/>
        <end position="499"/>
    </location>
</feature>
<feature type="compositionally biased region" description="Pro residues" evidence="5">
    <location>
        <begin position="982"/>
        <end position="994"/>
    </location>
</feature>
<feature type="compositionally biased region" description="Polar residues" evidence="5">
    <location>
        <begin position="953"/>
        <end position="965"/>
    </location>
</feature>
<keyword evidence="6" id="KW-0472">Membrane</keyword>
<evidence type="ECO:0000256" key="1">
    <source>
        <dbReference type="ARBA" id="ARBA00022574"/>
    </source>
</evidence>
<dbReference type="PANTHER" id="PTHR22839:SF0">
    <property type="entry name" value="THO COMPLEX SUBUNIT 3"/>
    <property type="match status" value="1"/>
</dbReference>
<feature type="non-terminal residue" evidence="7">
    <location>
        <position position="1354"/>
    </location>
</feature>
<dbReference type="Gene3D" id="2.130.10.10">
    <property type="entry name" value="YVTN repeat-like/Quinoprotein amine dehydrogenase"/>
    <property type="match status" value="2"/>
</dbReference>
<dbReference type="GO" id="GO:0006406">
    <property type="term" value="P:mRNA export from nucleus"/>
    <property type="evidence" value="ECO:0007669"/>
    <property type="project" value="InterPro"/>
</dbReference>
<feature type="region of interest" description="Disordered" evidence="5">
    <location>
        <begin position="582"/>
        <end position="644"/>
    </location>
</feature>
<evidence type="ECO:0000256" key="3">
    <source>
        <dbReference type="ARBA" id="ARBA00046343"/>
    </source>
</evidence>
<keyword evidence="8" id="KW-1185">Reference proteome</keyword>
<feature type="transmembrane region" description="Helical" evidence="6">
    <location>
        <begin position="728"/>
        <end position="749"/>
    </location>
</feature>
<keyword evidence="2" id="KW-0677">Repeat</keyword>
<sequence>MTHVAWSCDGKKLAAVGIDRIVRVWQPEKSMEMRSATLFSGGHLDDVDYVAWNPTHPELFCSSSQKDRRIVFWDARQSRHIQMVSLRVPPAQMNYSPDGKTLLYISVGNQLHFMEYKKDTSKEGEEAKEQWTTVDREPNTASTAMFNHAGDGIILTHNSEHTIRVLDYPSLQLYENPAAHVGGCVAVALDPRGRYLASGGHDSIVNLFDLSEWICARTITACEHAITALSFSHDGEFIAIANQGPYIDICATETSEPMHRVPALAPSPTVTWHPSNSVDISSFDASSKALRPNASNAPTLTSRIATRMFPLIPALALAFVSFLCSAFVILRIILPILPPHPLSRRVPPSEFGLPNFRSISASDKSHVWLAFCDLLALTIFVWEAVEQYLGSASGFQTASDPASATRLWFALTLRQTCLLVVSGITLLHVRMGRSVSFGAKHWILWAPMLVFVVTSTALAGVLAGTTMSSFFVGYVAYSAVTAVASTVFFGCLVGSLIIIKRNLTVTNDDAHPWPPVREVEEKPRPSFATEDIDVLRDGSSWITSRAGSSHDSVSAFSFSTHQGHSQHPAVASNPSIPAKSSFWFNPATPHGGATHDSVPPVPPLPSPYRHALNEDPDPFRRSESPHEARIRMGSQSSWLTSSSGTRPTMTAWSFPTDRMETPMAPALASTNDLNSALLQSRPVTPGMASAQVLGGYGYAPSSVHLEQGVGALAAVPASDIDVSWTRALGWLASVWVPLVLSLPYCFSVLASHSQASQVMSILLTVSVTISSPIMAVNILLRSPIPIPTGLFDVYNEPPSAVARSPSPAETLPVGGEYKRSASVTLIEGRRSTDVWLAKGDAIDGKTRVGRALEMLAPAPKLSVLPPEETEDVAPLTPPLPIQDDTEPTIPPTPQSANSAELGHNRTRTRKESKASSHFSGGDDSLAVHTRIMIAQRHYSAVATAMFLPGSPTNAEGQFASTQPTHLRTRSASSFSGPQSPISQPPSSPLPPTPPSVRNARLLHRRSRSSGFDFGAIAHGDVNEIDALSAKLLPLLVPGLKVGADMPIREDWSPPGTWSKASTKAGKAKGRMSVLKEAEAEFGGFTTSAEFSSPEFHSTPVNRKGARARKASEHKRHHFSLPSLSLGKDGVLAMSTWRNQVNHGPESVAMTVTDVGDRRKTYNGVESTDIESAELKPVNHGQTLQPVAPGAQLTRSASGRTIGPRPSSSKLADLPTGVDTARSSLTTLIAALDQPMARPLPSATSEVTLFDFDSEAPLAESTPPDYRRHSGVSSRSGRSGRRSSIVYIKSDNNTDAPTGQTLPRLDETNENTNPSIKTSPPGRLQQWGTRAVRPLMPKSSKSHKKPVAPADTPTA</sequence>
<feature type="transmembrane region" description="Helical" evidence="6">
    <location>
        <begin position="367"/>
        <end position="385"/>
    </location>
</feature>
<dbReference type="GO" id="GO:0000445">
    <property type="term" value="C:THO complex part of transcription export complex"/>
    <property type="evidence" value="ECO:0007669"/>
    <property type="project" value="TreeGrafter"/>
</dbReference>
<evidence type="ECO:0000256" key="4">
    <source>
        <dbReference type="PROSITE-ProRule" id="PRU00221"/>
    </source>
</evidence>
<accession>A0A4Z0A878</accession>
<feature type="compositionally biased region" description="Low complexity" evidence="5">
    <location>
        <begin position="970"/>
        <end position="981"/>
    </location>
</feature>
<evidence type="ECO:0008006" key="9">
    <source>
        <dbReference type="Google" id="ProtNLM"/>
    </source>
</evidence>
<dbReference type="PANTHER" id="PTHR22839">
    <property type="entry name" value="THO COMPLEX SUBUNIT 3 THO3"/>
    <property type="match status" value="1"/>
</dbReference>
<feature type="repeat" description="WD" evidence="4">
    <location>
        <begin position="40"/>
        <end position="83"/>
    </location>
</feature>
<comment type="caution">
    <text evidence="7">The sequence shown here is derived from an EMBL/GenBank/DDBJ whole genome shotgun (WGS) entry which is preliminary data.</text>
</comment>
<proteinExistence type="inferred from homology"/>
<evidence type="ECO:0000313" key="8">
    <source>
        <dbReference type="Proteomes" id="UP000298061"/>
    </source>
</evidence>
<dbReference type="Proteomes" id="UP000298061">
    <property type="component" value="Unassembled WGS sequence"/>
</dbReference>
<dbReference type="InterPro" id="IPR036322">
    <property type="entry name" value="WD40_repeat_dom_sf"/>
</dbReference>
<feature type="region of interest" description="Disordered" evidence="5">
    <location>
        <begin position="1255"/>
        <end position="1354"/>
    </location>
</feature>
<dbReference type="STRING" id="135208.A0A4Z0A878"/>
<comment type="similarity">
    <text evidence="3">Belongs to the THOC3 family.</text>
</comment>
<feature type="repeat" description="WD" evidence="4">
    <location>
        <begin position="177"/>
        <end position="211"/>
    </location>
</feature>
<reference evidence="7 8" key="1">
    <citation type="submission" date="2019-02" db="EMBL/GenBank/DDBJ databases">
        <title>Genome sequencing of the rare red list fungi Hericium alpestre (H. flagellum).</title>
        <authorList>
            <person name="Buettner E."/>
            <person name="Kellner H."/>
        </authorList>
    </citation>
    <scope>NUCLEOTIDE SEQUENCE [LARGE SCALE GENOMIC DNA]</scope>
    <source>
        <strain evidence="7 8">DSM 108284</strain>
    </source>
</reference>
<feature type="transmembrane region" description="Helical" evidence="6">
    <location>
        <begin position="405"/>
        <end position="429"/>
    </location>
</feature>
<name>A0A4Z0A878_9AGAM</name>
<feature type="region of interest" description="Disordered" evidence="5">
    <location>
        <begin position="861"/>
        <end position="923"/>
    </location>
</feature>
<feature type="compositionally biased region" description="Low complexity" evidence="5">
    <location>
        <begin position="634"/>
        <end position="643"/>
    </location>
</feature>
<feature type="compositionally biased region" description="Polar residues" evidence="5">
    <location>
        <begin position="1289"/>
        <end position="1300"/>
    </location>
</feature>
<evidence type="ECO:0000256" key="5">
    <source>
        <dbReference type="SAM" id="MobiDB-lite"/>
    </source>
</evidence>
<feature type="transmembrane region" description="Helical" evidence="6">
    <location>
        <begin position="441"/>
        <end position="462"/>
    </location>
</feature>